<evidence type="ECO:0000313" key="3">
    <source>
        <dbReference type="Proteomes" id="UP000092460"/>
    </source>
</evidence>
<organism evidence="2 3">
    <name type="scientific">Glossina palpalis gambiensis</name>
    <dbReference type="NCBI Taxonomy" id="67801"/>
    <lineage>
        <taxon>Eukaryota</taxon>
        <taxon>Metazoa</taxon>
        <taxon>Ecdysozoa</taxon>
        <taxon>Arthropoda</taxon>
        <taxon>Hexapoda</taxon>
        <taxon>Insecta</taxon>
        <taxon>Pterygota</taxon>
        <taxon>Neoptera</taxon>
        <taxon>Endopterygota</taxon>
        <taxon>Diptera</taxon>
        <taxon>Brachycera</taxon>
        <taxon>Muscomorpha</taxon>
        <taxon>Hippoboscoidea</taxon>
        <taxon>Glossinidae</taxon>
        <taxon>Glossina</taxon>
    </lineage>
</organism>
<sequence length="322" mass="36823">MNMSCCNRNCQKERKEIVEYLKEVKEKFERIEILFNETFAEIKQNASYIEKILKHEEILCEKSSDTSISPPKRIKLSTTYADKDGCYSPNRPLRRNIVTTETITSSNKQTDVNVASILKGNLGNYDIEMSDRDHELNALKCNKSNSSIKRRKQAPSSVQSVALQGSHCSPIETDIIVAPILKGNSANYENDVSDRQNVDEKTERVSCLPRRAIKREDISSKPNESKCRKSYSSAKRKKKAPSLLQSTALHLSYCSPEQKSEDIIAFVQGEILKNNEIDIRAHVKYRNKEKSAFKVIVPNEISAEVLKYQWPTPIKIQYWGKE</sequence>
<dbReference type="EnsemblMetazoa" id="GPPI034860-RA">
    <property type="protein sequence ID" value="GPPI034860-PA"/>
    <property type="gene ID" value="GPPI034860"/>
</dbReference>
<evidence type="ECO:0000256" key="1">
    <source>
        <dbReference type="SAM" id="MobiDB-lite"/>
    </source>
</evidence>
<protein>
    <submittedName>
        <fullName evidence="2">Uncharacterized protein</fullName>
    </submittedName>
</protein>
<dbReference type="Proteomes" id="UP000092460">
    <property type="component" value="Unassembled WGS sequence"/>
</dbReference>
<reference evidence="3" key="1">
    <citation type="submission" date="2015-01" db="EMBL/GenBank/DDBJ databases">
        <authorList>
            <person name="Aksoy S."/>
            <person name="Warren W."/>
            <person name="Wilson R.K."/>
        </authorList>
    </citation>
    <scope>NUCLEOTIDE SEQUENCE [LARGE SCALE GENOMIC DNA]</scope>
    <source>
        <strain evidence="3">IAEA</strain>
    </source>
</reference>
<keyword evidence="3" id="KW-1185">Reference proteome</keyword>
<name>A0A1B0BMK3_9MUSC</name>
<accession>A0A1B0BMK3</accession>
<dbReference type="VEuPathDB" id="VectorBase:GPPI034860"/>
<dbReference type="EMBL" id="JXJN01016980">
    <property type="status" value="NOT_ANNOTATED_CDS"/>
    <property type="molecule type" value="Genomic_DNA"/>
</dbReference>
<reference evidence="2" key="2">
    <citation type="submission" date="2020-05" db="UniProtKB">
        <authorList>
            <consortium name="EnsemblMetazoa"/>
        </authorList>
    </citation>
    <scope>IDENTIFICATION</scope>
    <source>
        <strain evidence="2">IAEA</strain>
    </source>
</reference>
<evidence type="ECO:0000313" key="2">
    <source>
        <dbReference type="EnsemblMetazoa" id="GPPI034860-PA"/>
    </source>
</evidence>
<dbReference type="AlphaFoldDB" id="A0A1B0BMK3"/>
<proteinExistence type="predicted"/>
<feature type="region of interest" description="Disordered" evidence="1">
    <location>
        <begin position="214"/>
        <end position="239"/>
    </location>
</feature>
<feature type="compositionally biased region" description="Basic and acidic residues" evidence="1">
    <location>
        <begin position="214"/>
        <end position="227"/>
    </location>
</feature>